<evidence type="ECO:0000259" key="11">
    <source>
        <dbReference type="Pfam" id="PF01431"/>
    </source>
</evidence>
<feature type="domain" description="Peptidase M13 N-terminal" evidence="12">
    <location>
        <begin position="3394"/>
        <end position="3767"/>
    </location>
</feature>
<accession>A0A8J6HFB2</accession>
<keyword evidence="8" id="KW-0482">Metalloprotease</keyword>
<dbReference type="EMBL" id="JABDTM020025038">
    <property type="protein sequence ID" value="KAH0813689.1"/>
    <property type="molecule type" value="Genomic_DNA"/>
</dbReference>
<protein>
    <submittedName>
        <fullName evidence="13">Uncharacterized protein</fullName>
    </submittedName>
</protein>
<keyword evidence="5" id="KW-0479">Metal-binding</keyword>
<feature type="domain" description="Peptidase M13 C-terminal" evidence="11">
    <location>
        <begin position="3144"/>
        <end position="3313"/>
    </location>
</feature>
<dbReference type="PRINTS" id="PR00786">
    <property type="entry name" value="NEPRILYSIN"/>
</dbReference>
<feature type="domain" description="Peptidase M13 C-terminal" evidence="11">
    <location>
        <begin position="1843"/>
        <end position="2010"/>
    </location>
</feature>
<feature type="domain" description="Peptidase M13 N-terminal" evidence="12">
    <location>
        <begin position="1443"/>
        <end position="1545"/>
    </location>
</feature>
<dbReference type="SUPFAM" id="SSF55486">
    <property type="entry name" value="Metalloproteases ('zincins'), catalytic domain"/>
    <property type="match status" value="6"/>
</dbReference>
<gene>
    <name evidence="13" type="ORF">GEV33_009102</name>
</gene>
<comment type="caution">
    <text evidence="13">The sequence shown here is derived from an EMBL/GenBank/DDBJ whole genome shotgun (WGS) entry which is preliminary data.</text>
</comment>
<dbReference type="PROSITE" id="PS51885">
    <property type="entry name" value="NEPRILYSIN"/>
    <property type="match status" value="2"/>
</dbReference>
<proteinExistence type="inferred from homology"/>
<dbReference type="InterPro" id="IPR042089">
    <property type="entry name" value="Peptidase_M13_dom_2"/>
</dbReference>
<evidence type="ECO:0000256" key="5">
    <source>
        <dbReference type="ARBA" id="ARBA00022723"/>
    </source>
</evidence>
<evidence type="ECO:0000259" key="12">
    <source>
        <dbReference type="Pfam" id="PF05649"/>
    </source>
</evidence>
<feature type="domain" description="Peptidase M13 N-terminal" evidence="12">
    <location>
        <begin position="2703"/>
        <end position="3074"/>
    </location>
</feature>
<evidence type="ECO:0000256" key="2">
    <source>
        <dbReference type="ARBA" id="ARBA00004401"/>
    </source>
</evidence>
<dbReference type="PANTHER" id="PTHR11733">
    <property type="entry name" value="ZINC METALLOPROTEASE FAMILY M13 NEPRILYSIN-RELATED"/>
    <property type="match status" value="1"/>
</dbReference>
<dbReference type="Pfam" id="PF01431">
    <property type="entry name" value="Peptidase_M13"/>
    <property type="match status" value="5"/>
</dbReference>
<dbReference type="PANTHER" id="PTHR11733:SF133">
    <property type="entry name" value="PHOSPHATE-REGULATING NEUTRAL ENDOPEPTIDASE PHEX"/>
    <property type="match status" value="1"/>
</dbReference>
<dbReference type="GO" id="GO:0046872">
    <property type="term" value="F:metal ion binding"/>
    <property type="evidence" value="ECO:0007669"/>
    <property type="project" value="UniProtKB-KW"/>
</dbReference>
<feature type="domain" description="Peptidase M13 N-terminal" evidence="12">
    <location>
        <begin position="761"/>
        <end position="1133"/>
    </location>
</feature>
<comment type="subcellular location">
    <subcellularLocation>
        <location evidence="2">Cell membrane</location>
        <topology evidence="2">Single-pass type II membrane protein</topology>
    </subcellularLocation>
</comment>
<evidence type="ECO:0000313" key="13">
    <source>
        <dbReference type="EMBL" id="KAH0813689.1"/>
    </source>
</evidence>
<dbReference type="CDD" id="cd08662">
    <property type="entry name" value="M13"/>
    <property type="match status" value="4"/>
</dbReference>
<dbReference type="GO" id="GO:0005886">
    <property type="term" value="C:plasma membrane"/>
    <property type="evidence" value="ECO:0007669"/>
    <property type="project" value="UniProtKB-SubCell"/>
</dbReference>
<feature type="domain" description="Peptidase M13 N-terminal" evidence="12">
    <location>
        <begin position="202"/>
        <end position="530"/>
    </location>
</feature>
<feature type="domain" description="Peptidase M13 C-terminal" evidence="11">
    <location>
        <begin position="3833"/>
        <end position="4030"/>
    </location>
</feature>
<evidence type="ECO:0000256" key="4">
    <source>
        <dbReference type="ARBA" id="ARBA00022670"/>
    </source>
</evidence>
<dbReference type="InterPro" id="IPR000718">
    <property type="entry name" value="Peptidase_M13"/>
</dbReference>
<comment type="similarity">
    <text evidence="3">Belongs to the peptidase M13 family.</text>
</comment>
<sequence>MKRNDVKHINSLDLVGVRVGEPLPKNRSAGSKDGNLPPGDGRAGGESGAFIPSFDDIELSGQGQLRQTDLKHKLIVKDTCFDHTLPQLCWKRSRMLFPIRCTRTSANTARPWPKGKHGECACAIISADFSRGAGEKEAQDCWKLMTRAERLLLFLLIISLLVVVTLSVFIIAFFLAEKPCDTPICIQASSKLLEAVDFEADPCVDFHEFLCGRYIPTCKNYKDEGALRKAELVSDPASDGDTPILAMVKKFYQACTNTSAIEDDNEASLFSLISDLGGWPLLMGKEWNETGFNWQRFMTQVRPLGIKSDWLISLDYFDEDDTNLLLIRPPRLTSIPYRLKRDYYLEVIIYLADKMGTSSFSQPQLTQMIDFEERVHQIIDNSQHFLLQKGDYTKWTVETLMNEIWPENLLRKILNGLALGHAIFENSTTVVVASENYLYELHKLLMGTSKRTQANYFMWKIVETFLPFSSDEIREIYGKYSEISDREDHCQEETNRRFHSAIEAEYVAKYKNNDVVVLLESITNLVFKSYNETDDVETNLVIEGPEGDHSGVTNIQYSSDKIIRMISDVQFHVENEFYKCLHKRTGDCSRENYYDESQDFEPHFDASENTFYLPYNLIYSDSFTWDQPNYINFARIGRTIADKIIEAQEDFNSTSKTGVELAYDAYLSWIQNKGMDKRLPALNYSVNQLFWIHSSSLQCSSEDDSSGFDEVTDSQYFKEDFNLAIAIVLVNRKEDNNICKSESCIRHSAEVIRYVDKSVSPCDDFYAFTCGRYLKLRKESPFGPLTDELNFMIGEMVKEGDSRPFIMQKSFYLSCSNLGGIEMDDDETILDQFFGLGDWPVMRGASWEGIYFDWVEVAKKSRRLGMKFDWFLDFSIYEDVNDTGLNILKIDIPPDLTPFRPFEVHLRQKLFTKVALILGAPERLAHYETGRTIDFENELRKLADEHRSKKTHWYSLSLPKVTINEVQELWPNIAWLELINNITGTRMIGSDHIIFDEVIDYVKDLNKFIYGTPKRIVADYMMWKIIEETWQYLSQPVREVFERYYEEAERREPQLDRRKFCISESRRQFPLVAESEFIRRHVSDQKRQLVTEMLFIIRSKFVKLVNESAWMPRPQRQKALSKLKKLQFLVGGPREIFDKFGFAEDLGLYGFVFKSTNVIDMLTERRLRFYDHYYGSANKLVTNKTTAFYEKVVNISRFSVINDNTLVIPAELLKDTIYNPSLPNYINYATLGRILSQEIFHYVFKNHNETVTNNENHNNYNSLSVSDVFDQAVKCLIRESSYFHNSEFKRPKKMGEMLAHFIAPDVAYEAYKEWSLIYPQESKLPALEFTPGQLFWIHTSKLSCNYKIYSKHDRDYSRFKVIGPLRNNRNFGNDYNCTAGFKMSPKKISISLTCVTLFAVFIVVLFVSFLGNISTEKSEECATAPCTKFSAEITEFIDDSEEPCHDFYQFVCGKFKNIAVEKQINNPLTAEQERIRNILNSFITEPHSSEDPHVVHLQKSYFQSCLNVEKNDTGLDESFFSELDAFGGWPFLSRREWVEEEFDWISNPINCGCNENDEIQRNILENLTKPTIETVTDLKNLRQFEQSLCRLCEETRNEDFVWRSAIDLHNVTWFDVSAYFVITSITGRSNLGRYNSKVAYKDEYIFKLDSLLKRTPNRVQANYILWKMIEYFAPYLSKPFRDNYASYVKELTGEDVTRFQFCLEDTKSKFKFVSEIVYLQDQINSSRQEDGRKLVSSIKEELISHIENVRWKNDLYKEDHLDLYENLEEIIGGPDEMFDDGFISKYLYVGQLNFSSDNIIRMVMDWSNSTFNSKMEMIGRPSIVNLQSAYVANTKLAILLDQNEYQIILPAAVFHGLLYNSDLPKYYNYGGLGSIIGLDLVRNLHLSIKSSRELYEGFEENKKCMIESLEQDNVKLNSSSVFRKIYDDLIGQDLAYRAYQKSLVETQQDVLLVNLPYSPNQLFWIKSSMTWCYYALGRSGNSLDLQKIAQYKINEAAKNSPFFASDFDLVIGVTSCCLYYKLTIDSLEVQCVRCENLECYKSVVEVNSYVDALVDPCEDFQEFVCGGFFKTAYKRQISATILQEQKHLENELEATIVEPVSSEDRQPVKLQKTFFQACLDLDAMDADRDNGIFALIQEIGGWPLLMENEWQEDEFDWISVMFKCRQLGLPFGWFVELGLHTEETNYLKISYPTTTNYLKNNTVTLLRILGRFKEVNELYRFEERLAKVVNESQSEISMTTVEEMQRDHPQINWLDFLNNITGASYEVTAENEVASCVDNYMPQLHNLLTKTSKRVKANYIVWKIVQQFAPYMSERIRNGTREESQNVPRLEFCIQKAREMFPYVSESEYIRTHLNYDTKVSVEEMTSFVQEEFLKRLEVLAWWNTTAGQIYSDKFRETTIDVGASEDVLDQDFLDNNFLHLGNLSFDSEKPNIIEIMTERSKFYYDSIFRSINETSVDPAQIILQPTSTTILFDDSSNKMTLPLPLMQGFYYDSDRPKYLNFGSLGTLIAQEFIETIQLLTENDSNVTNIAFESSNKCFEDDYSNVFSKKEVFSLTTSAAIEDIISDIVGRDIAYAAYQNWAKANEGDVDLPYVPYSPNQLFWIKSSLINCHKKLMHVEEETDYEVMLAKYKNIFAVKHSPHFAQDFGCPAGSAMNPEEKLLASLTALITLILLVSEPQYCHNYSCIKSSEQIYHLIDLNEPPCHNFYNFACGNISNRSRQSIVDDAKTASFNKLKQIISEAVSVDDTKTLRLQKQFYRSCRDLAAIEADNDTTFWGLITQLGGWPVVSGNNWNESSFDFGELMVNLREVGLQHDWFLDIFVYSNLGESTILEINVPDNANKIEEEVKEEYVALMVETAVAFGAHEDVAKAQMPEVMYFENKLANLIDAVHNENEVLYGDRPLQLLTIAEVQLVWQNINWLELLNQITKKKLSEGQQVAFYVKNYMRRLDKLLKETTKRTQVNYVIWKLVEAYSPFLSERVRDLSVNYLASTNQTDLWYKDRDAFCFEESKSSLEAAYLRRYVPEATRKHVEEIIERIMDQVEEHLHKADWLDSTTRTAAISKLQNTSYIIGGPEEMYYAEQFDKDFGAGNMKFNSTNIIHILNDVFHNEFDRLYNTNKEETNYLKYTFYEQVLSQETKFVQHFNLIWVPAGVLHDFFYEENRPNYLNYGTIGSLIAQDLIYSVYSEIFRNSTWHKAFDCMGNCTDDLNFKVVDCTTDNLFENLVNYIGVNLSYEAYKKWLKSNGPERKLPGLDFTNDQLFWLAYSSLMCHLPVLELNYNRSDHMIDSYKITGPFRNSPYFSRDFKCEYKQNCCAKRSILEKILIVVLVLLVCLLITLFSVFIMYVRDGKQDKAFLFKTVTPSASQKTETVCSTRHCVKAAAQIMDIIDPTLDPCEDFYEFVCGTFLKRSKELNEITPLSKLEAITLNQLDSLITEPTTEPVPKAWELQRRYYKSCMDTKGIDEDANRLFLNLINKLGDWPVLHGRFWDERKFHWLSSIVNCRKLGFGFEHFMRVATVNLYNSTGSLLLSISPPVMVSLAPQFRQPYVDLMTNISIVLGAPSYLASNEFTRVFHFEEGLKALVQDEDEYGQEAVVSVAELAKQFPSIPWIEFLDNITVTSIPFTENSLVHFRAGRYLRNLQKLLSDTSKTTQANYVVWKIVENFRNYLNESVRTLYDSFLLNVNPDLVFTTNRYKYCLNNAKSYFPSVAELAYVKKYLPPPRRQDIKHMINKIKQQLMNKIKTNDWLDTTSKNLIINKLYEIDAYVGSSDTAYNQDFDEVVEMEGLDLESDNIVEMVTKLRVRRADNSFRVVNRKSDEVTQEVLEKSPVLHVNGFYAEAFKVLVLPAPFLQGVIYNFQRPQYMNYGALGSVVGHELTHGFMFDPDQTDSDIVWSQETAQKFQEKIQCVLDDYDNYTEHLSEFTKDANMALQENIADLVGPDVAYLAYQEWVRDHGQEPNLPGLNYTSNQIFWIMSGAFKCHQPKLRFSLRFDQHHGVPSFAVGFSKKNSAAFASDFNCPLGSEMNPEKKCLSGATTHKIYVNSSQPRLSSPDDLELCKHLILNEKENFRGDATKRDKYFSNLASWEDKHANVKHPHGLLWPTCQYGVDKEMPGYTMKEECKRNKLRVKAEKRTAKFGDTNGMLKRKENKEKERERNTIIETVASCLSHISGSMKRIQTTLPKRQNLMNLCASSSEKSSRANVSRHQEADLAVIDSLTKTSPEQRRGILGSRIRDGIVFK</sequence>
<feature type="domain" description="Peptidase M13 C-terminal" evidence="11">
    <location>
        <begin position="1202"/>
        <end position="1387"/>
    </location>
</feature>
<feature type="domain" description="Peptidase M13 N-terminal" evidence="12">
    <location>
        <begin position="2056"/>
        <end position="2403"/>
    </location>
</feature>
<reference evidence="13" key="2">
    <citation type="submission" date="2021-08" db="EMBL/GenBank/DDBJ databases">
        <authorList>
            <person name="Eriksson T."/>
        </authorList>
    </citation>
    <scope>NUCLEOTIDE SEQUENCE</scope>
    <source>
        <strain evidence="13">Stoneville</strain>
        <tissue evidence="13">Whole head</tissue>
    </source>
</reference>
<keyword evidence="10" id="KW-1133">Transmembrane helix</keyword>
<keyword evidence="10" id="KW-0812">Transmembrane</keyword>
<evidence type="ECO:0000256" key="6">
    <source>
        <dbReference type="ARBA" id="ARBA00022801"/>
    </source>
</evidence>
<feature type="domain" description="Peptidase M13 C-terminal" evidence="11">
    <location>
        <begin position="2476"/>
        <end position="2660"/>
    </location>
</feature>
<keyword evidence="10" id="KW-0472">Membrane</keyword>
<comment type="cofactor">
    <cofactor evidence="1">
        <name>Zn(2+)</name>
        <dbReference type="ChEBI" id="CHEBI:29105"/>
    </cofactor>
</comment>
<keyword evidence="7" id="KW-0862">Zinc</keyword>
<feature type="region of interest" description="Disordered" evidence="9">
    <location>
        <begin position="20"/>
        <end position="47"/>
    </location>
</feature>
<keyword evidence="4" id="KW-0645">Protease</keyword>
<feature type="transmembrane region" description="Helical" evidence="10">
    <location>
        <begin position="3323"/>
        <end position="3346"/>
    </location>
</feature>
<evidence type="ECO:0000313" key="14">
    <source>
        <dbReference type="Proteomes" id="UP000719412"/>
    </source>
</evidence>
<keyword evidence="6" id="KW-0378">Hydrolase</keyword>
<keyword evidence="14" id="KW-1185">Reference proteome</keyword>
<dbReference type="Proteomes" id="UP000719412">
    <property type="component" value="Unassembled WGS sequence"/>
</dbReference>
<feature type="domain" description="Peptidase M13 N-terminal" evidence="12">
    <location>
        <begin position="1574"/>
        <end position="1774"/>
    </location>
</feature>
<evidence type="ECO:0000256" key="9">
    <source>
        <dbReference type="SAM" id="MobiDB-lite"/>
    </source>
</evidence>
<organism evidence="13 14">
    <name type="scientific">Tenebrio molitor</name>
    <name type="common">Yellow mealworm beetle</name>
    <dbReference type="NCBI Taxonomy" id="7067"/>
    <lineage>
        <taxon>Eukaryota</taxon>
        <taxon>Metazoa</taxon>
        <taxon>Ecdysozoa</taxon>
        <taxon>Arthropoda</taxon>
        <taxon>Hexapoda</taxon>
        <taxon>Insecta</taxon>
        <taxon>Pterygota</taxon>
        <taxon>Neoptera</taxon>
        <taxon>Endopterygota</taxon>
        <taxon>Coleoptera</taxon>
        <taxon>Polyphaga</taxon>
        <taxon>Cucujiformia</taxon>
        <taxon>Tenebrionidae</taxon>
        <taxon>Tenebrio</taxon>
    </lineage>
</organism>
<feature type="transmembrane region" description="Helical" evidence="10">
    <location>
        <begin position="151"/>
        <end position="176"/>
    </location>
</feature>
<evidence type="ECO:0000256" key="10">
    <source>
        <dbReference type="SAM" id="Phobius"/>
    </source>
</evidence>
<name>A0A8J6HFB2_TENMO</name>
<dbReference type="Gene3D" id="1.10.1380.10">
    <property type="entry name" value="Neutral endopeptidase , domain2"/>
    <property type="match status" value="6"/>
</dbReference>
<dbReference type="Gene3D" id="3.40.390.10">
    <property type="entry name" value="Collagenase (Catalytic Domain)"/>
    <property type="match status" value="6"/>
</dbReference>
<dbReference type="Pfam" id="PF05649">
    <property type="entry name" value="Peptidase_M13_N"/>
    <property type="match status" value="7"/>
</dbReference>
<evidence type="ECO:0000256" key="8">
    <source>
        <dbReference type="ARBA" id="ARBA00023049"/>
    </source>
</evidence>
<evidence type="ECO:0000256" key="3">
    <source>
        <dbReference type="ARBA" id="ARBA00007357"/>
    </source>
</evidence>
<evidence type="ECO:0000256" key="7">
    <source>
        <dbReference type="ARBA" id="ARBA00022833"/>
    </source>
</evidence>
<dbReference type="InterPro" id="IPR024079">
    <property type="entry name" value="MetalloPept_cat_dom_sf"/>
</dbReference>
<dbReference type="InterPro" id="IPR018497">
    <property type="entry name" value="Peptidase_M13_C"/>
</dbReference>
<dbReference type="GO" id="GO:0016485">
    <property type="term" value="P:protein processing"/>
    <property type="evidence" value="ECO:0007669"/>
    <property type="project" value="TreeGrafter"/>
</dbReference>
<dbReference type="GO" id="GO:0004222">
    <property type="term" value="F:metalloendopeptidase activity"/>
    <property type="evidence" value="ECO:0007669"/>
    <property type="project" value="InterPro"/>
</dbReference>
<dbReference type="InterPro" id="IPR008753">
    <property type="entry name" value="Peptidase_M13_N"/>
</dbReference>
<evidence type="ECO:0000256" key="1">
    <source>
        <dbReference type="ARBA" id="ARBA00001947"/>
    </source>
</evidence>
<reference evidence="13" key="1">
    <citation type="journal article" date="2020" name="J Insects Food Feed">
        <title>The yellow mealworm (Tenebrio molitor) genome: a resource for the emerging insects as food and feed industry.</title>
        <authorList>
            <person name="Eriksson T."/>
            <person name="Andere A."/>
            <person name="Kelstrup H."/>
            <person name="Emery V."/>
            <person name="Picard C."/>
        </authorList>
    </citation>
    <scope>NUCLEOTIDE SEQUENCE</scope>
    <source>
        <strain evidence="13">Stoneville</strain>
        <tissue evidence="13">Whole head</tissue>
    </source>
</reference>